<gene>
    <name evidence="1" type="ORF">LCGC14_2720930</name>
</gene>
<comment type="caution">
    <text evidence="1">The sequence shown here is derived from an EMBL/GenBank/DDBJ whole genome shotgun (WGS) entry which is preliminary data.</text>
</comment>
<proteinExistence type="predicted"/>
<reference evidence="1" key="1">
    <citation type="journal article" date="2015" name="Nature">
        <title>Complex archaea that bridge the gap between prokaryotes and eukaryotes.</title>
        <authorList>
            <person name="Spang A."/>
            <person name="Saw J.H."/>
            <person name="Jorgensen S.L."/>
            <person name="Zaremba-Niedzwiedzka K."/>
            <person name="Martijn J."/>
            <person name="Lind A.E."/>
            <person name="van Eijk R."/>
            <person name="Schleper C."/>
            <person name="Guy L."/>
            <person name="Ettema T.J."/>
        </authorList>
    </citation>
    <scope>NUCLEOTIDE SEQUENCE</scope>
</reference>
<evidence type="ECO:0000313" key="1">
    <source>
        <dbReference type="EMBL" id="KKK90644.1"/>
    </source>
</evidence>
<name>A0A0F9BJ83_9ZZZZ</name>
<accession>A0A0F9BJ83</accession>
<dbReference type="EMBL" id="LAZR01049004">
    <property type="protein sequence ID" value="KKK90644.1"/>
    <property type="molecule type" value="Genomic_DNA"/>
</dbReference>
<protein>
    <submittedName>
        <fullName evidence="1">Uncharacterized protein</fullName>
    </submittedName>
</protein>
<organism evidence="1">
    <name type="scientific">marine sediment metagenome</name>
    <dbReference type="NCBI Taxonomy" id="412755"/>
    <lineage>
        <taxon>unclassified sequences</taxon>
        <taxon>metagenomes</taxon>
        <taxon>ecological metagenomes</taxon>
    </lineage>
</organism>
<sequence length="178" mass="19013">NLTGTLPEIAANKESVGIRGQAGLALGGLATNVFGLPAGDAVAKAIAGNDQAAIAQVLTRLQTLRAQIIPIVTGERSSRFSEPEREIANKALGVIDQIKGPADLTRAYPQVIGAMKELTLASLENEFEQAAKSEAVQFPFDLAQDQGFRDLWAMLSTAGFTGEEAIRVRDRLLRIQNQ</sequence>
<dbReference type="AlphaFoldDB" id="A0A0F9BJ83"/>
<feature type="non-terminal residue" evidence="1">
    <location>
        <position position="1"/>
    </location>
</feature>